<comment type="subcellular location">
    <subcellularLocation>
        <location evidence="1">Periplasm</location>
    </subcellularLocation>
</comment>
<name>D9WKZ1_9ACTN</name>
<evidence type="ECO:0000313" key="5">
    <source>
        <dbReference type="EMBL" id="EFL29266.1"/>
    </source>
</evidence>
<gene>
    <name evidence="5" type="ORF">SSOG_08980</name>
</gene>
<comment type="similarity">
    <text evidence="2">Belongs to the bacterial solute-binding protein SsuA/TauA family.</text>
</comment>
<dbReference type="GO" id="GO:0042597">
    <property type="term" value="C:periplasmic space"/>
    <property type="evidence" value="ECO:0007669"/>
    <property type="project" value="UniProtKB-SubCell"/>
</dbReference>
<feature type="compositionally biased region" description="Basic residues" evidence="4">
    <location>
        <begin position="103"/>
        <end position="120"/>
    </location>
</feature>
<feature type="region of interest" description="Disordered" evidence="4">
    <location>
        <begin position="40"/>
        <end position="120"/>
    </location>
</feature>
<evidence type="ECO:0000256" key="2">
    <source>
        <dbReference type="ARBA" id="ARBA00010742"/>
    </source>
</evidence>
<evidence type="ECO:0000256" key="1">
    <source>
        <dbReference type="ARBA" id="ARBA00004418"/>
    </source>
</evidence>
<dbReference type="STRING" id="457427.SSOG_08980"/>
<dbReference type="AlphaFoldDB" id="D9WKZ1"/>
<keyword evidence="3" id="KW-0732">Signal</keyword>
<reference evidence="5 6" key="1">
    <citation type="submission" date="2009-02" db="EMBL/GenBank/DDBJ databases">
        <title>Annotation of Streptomyces hygroscopicus strain ATCC 53653.</title>
        <authorList>
            <consortium name="The Broad Institute Genome Sequencing Platform"/>
            <consortium name="Broad Institute Microbial Sequencing Center"/>
            <person name="Fischbach M."/>
            <person name="Godfrey P."/>
            <person name="Ward D."/>
            <person name="Young S."/>
            <person name="Zeng Q."/>
            <person name="Koehrsen M."/>
            <person name="Alvarado L."/>
            <person name="Berlin A.M."/>
            <person name="Bochicchio J."/>
            <person name="Borenstein D."/>
            <person name="Chapman S.B."/>
            <person name="Chen Z."/>
            <person name="Engels R."/>
            <person name="Freedman E."/>
            <person name="Gellesch M."/>
            <person name="Goldberg J."/>
            <person name="Griggs A."/>
            <person name="Gujja S."/>
            <person name="Heilman E.R."/>
            <person name="Heiman D.I."/>
            <person name="Hepburn T.A."/>
            <person name="Howarth C."/>
            <person name="Jen D."/>
            <person name="Larson L."/>
            <person name="Lewis B."/>
            <person name="Mehta T."/>
            <person name="Park D."/>
            <person name="Pearson M."/>
            <person name="Richards J."/>
            <person name="Roberts A."/>
            <person name="Saif S."/>
            <person name="Shea T.D."/>
            <person name="Shenoy N."/>
            <person name="Sisk P."/>
            <person name="Stolte C."/>
            <person name="Sykes S.N."/>
            <person name="Thomson T."/>
            <person name="Walk T."/>
            <person name="White J."/>
            <person name="Yandava C."/>
            <person name="Straight P."/>
            <person name="Clardy J."/>
            <person name="Hung D."/>
            <person name="Kolter R."/>
            <person name="Mekalanos J."/>
            <person name="Walker S."/>
            <person name="Walsh C.T."/>
            <person name="Wieland-Brown L.C."/>
            <person name="Haas B."/>
            <person name="Nusbaum C."/>
            <person name="Birren B."/>
        </authorList>
    </citation>
    <scope>NUCLEOTIDE SEQUENCE [LARGE SCALE GENOMIC DNA]</scope>
    <source>
        <strain evidence="5 6">ATCC 53653</strain>
    </source>
</reference>
<accession>D9WKZ1</accession>
<proteinExistence type="inferred from homology"/>
<dbReference type="PANTHER" id="PTHR30024:SF47">
    <property type="entry name" value="TAURINE-BINDING PERIPLASMIC PROTEIN"/>
    <property type="match status" value="1"/>
</dbReference>
<dbReference type="EMBL" id="GG657754">
    <property type="protein sequence ID" value="EFL29266.1"/>
    <property type="molecule type" value="Genomic_DNA"/>
</dbReference>
<dbReference type="Gene3D" id="3.40.190.10">
    <property type="entry name" value="Periplasmic binding protein-like II"/>
    <property type="match status" value="2"/>
</dbReference>
<dbReference type="HOGENOM" id="CLU_756295_0_0_11"/>
<organism evidence="5 6">
    <name type="scientific">Streptomyces himastatinicus ATCC 53653</name>
    <dbReference type="NCBI Taxonomy" id="457427"/>
    <lineage>
        <taxon>Bacteria</taxon>
        <taxon>Bacillati</taxon>
        <taxon>Actinomycetota</taxon>
        <taxon>Actinomycetes</taxon>
        <taxon>Kitasatosporales</taxon>
        <taxon>Streptomycetaceae</taxon>
        <taxon>Streptomyces</taxon>
        <taxon>Streptomyces violaceusniger group</taxon>
    </lineage>
</organism>
<evidence type="ECO:0000256" key="3">
    <source>
        <dbReference type="ARBA" id="ARBA00022729"/>
    </source>
</evidence>
<feature type="compositionally biased region" description="Low complexity" evidence="4">
    <location>
        <begin position="349"/>
        <end position="366"/>
    </location>
</feature>
<dbReference type="SUPFAM" id="SSF53850">
    <property type="entry name" value="Periplasmic binding protein-like II"/>
    <property type="match status" value="1"/>
</dbReference>
<dbReference type="Proteomes" id="UP000003963">
    <property type="component" value="Unassembled WGS sequence"/>
</dbReference>
<keyword evidence="6" id="KW-1185">Reference proteome</keyword>
<protein>
    <submittedName>
        <fullName evidence="5">Putative ABC-type nitrate/sulfonate/bicarbonate transport protein</fullName>
    </submittedName>
</protein>
<dbReference type="PANTHER" id="PTHR30024">
    <property type="entry name" value="ALIPHATIC SULFONATES-BINDING PROTEIN-RELATED"/>
    <property type="match status" value="1"/>
</dbReference>
<evidence type="ECO:0000256" key="4">
    <source>
        <dbReference type="SAM" id="MobiDB-lite"/>
    </source>
</evidence>
<feature type="region of interest" description="Disordered" evidence="4">
    <location>
        <begin position="343"/>
        <end position="366"/>
    </location>
</feature>
<sequence length="366" mass="40658">MRPASTFPFVRTSFHALSHLQTTIHGPARCLGRSGELRYGSGQRVREADQKTAVPGVGRPGHRAGARRGPGISGRCEAGLGRQYDQRPPGHPVRGHRADRLRRGLQRRGRQTGRARRPHHVRHQLLRIRQARVQRLLCTGGQPDPLGSRPIHKVGMNTLGAHNEAMLDIYLKRHGLSKGEIGKVQPLVVPPVNIEQSLRQRQIQVGVLGDILRDKAVAGGGIRPLFTDFQLLGAFSAGTYVMTDRFLQQNPDTAKTFVTGVARAIEWARSTPREEVIARMTEVVKKRGRKEDARPLKYWKSFGVAETGGRITDKQLQLWIDWLAERGDIKRGKVKASDLYTNEYNDYRPGSTSPGPSAPSATTTRS</sequence>
<dbReference type="Pfam" id="PF13379">
    <property type="entry name" value="NMT1_2"/>
    <property type="match status" value="1"/>
</dbReference>
<evidence type="ECO:0000313" key="6">
    <source>
        <dbReference type="Proteomes" id="UP000003963"/>
    </source>
</evidence>